<dbReference type="KEGG" id="lue:DCD74_10810"/>
<proteinExistence type="inferred from homology"/>
<evidence type="ECO:0000256" key="4">
    <source>
        <dbReference type="ARBA" id="ARBA00023239"/>
    </source>
</evidence>
<gene>
    <name evidence="6" type="ORF">DCD74_10810</name>
</gene>
<dbReference type="OrthoDB" id="9811476at2"/>
<protein>
    <submittedName>
        <fullName evidence="6">Serine dehydratase</fullName>
    </submittedName>
</protein>
<dbReference type="Proteomes" id="UP000251842">
    <property type="component" value="Chromosome"/>
</dbReference>
<accession>A0A344J7U7</accession>
<organism evidence="6 7">
    <name type="scientific">Solilutibacter oculi</name>
    <dbReference type="NCBI Taxonomy" id="2698682"/>
    <lineage>
        <taxon>Bacteria</taxon>
        <taxon>Pseudomonadati</taxon>
        <taxon>Pseudomonadota</taxon>
        <taxon>Gammaproteobacteria</taxon>
        <taxon>Lysobacterales</taxon>
        <taxon>Lysobacteraceae</taxon>
        <taxon>Solilutibacter</taxon>
    </lineage>
</organism>
<dbReference type="GO" id="GO:0003941">
    <property type="term" value="F:L-serine ammonia-lyase activity"/>
    <property type="evidence" value="ECO:0007669"/>
    <property type="project" value="TreeGrafter"/>
</dbReference>
<dbReference type="InterPro" id="IPR036052">
    <property type="entry name" value="TrpB-like_PALP_sf"/>
</dbReference>
<evidence type="ECO:0000256" key="1">
    <source>
        <dbReference type="ARBA" id="ARBA00001933"/>
    </source>
</evidence>
<evidence type="ECO:0000259" key="5">
    <source>
        <dbReference type="Pfam" id="PF00291"/>
    </source>
</evidence>
<dbReference type="PANTHER" id="PTHR43050:SF1">
    <property type="entry name" value="SERINE RACEMASE"/>
    <property type="match status" value="1"/>
</dbReference>
<comment type="similarity">
    <text evidence="2">Belongs to the serine/threonine dehydratase family.</text>
</comment>
<evidence type="ECO:0000256" key="2">
    <source>
        <dbReference type="ARBA" id="ARBA00010869"/>
    </source>
</evidence>
<name>A0A344J7U7_9GAMM</name>
<dbReference type="RefSeq" id="WP_112927318.1">
    <property type="nucleotide sequence ID" value="NZ_CP029556.1"/>
</dbReference>
<evidence type="ECO:0000313" key="6">
    <source>
        <dbReference type="EMBL" id="AXA85107.1"/>
    </source>
</evidence>
<dbReference type="GO" id="GO:0030170">
    <property type="term" value="F:pyridoxal phosphate binding"/>
    <property type="evidence" value="ECO:0007669"/>
    <property type="project" value="TreeGrafter"/>
</dbReference>
<dbReference type="GO" id="GO:0018114">
    <property type="term" value="F:threonine racemase activity"/>
    <property type="evidence" value="ECO:0007669"/>
    <property type="project" value="TreeGrafter"/>
</dbReference>
<evidence type="ECO:0000256" key="3">
    <source>
        <dbReference type="ARBA" id="ARBA00022898"/>
    </source>
</evidence>
<dbReference type="EMBL" id="CP029556">
    <property type="protein sequence ID" value="AXA85107.1"/>
    <property type="molecule type" value="Genomic_DNA"/>
</dbReference>
<reference evidence="7" key="1">
    <citation type="submission" date="2018-05" db="EMBL/GenBank/DDBJ databases">
        <title>Luteimonas pekinense sp. nov., isolated from human Meibomian gland secretions, Beijing, China.</title>
        <authorList>
            <person name="Wen T."/>
            <person name="Bai H."/>
            <person name="Lv H."/>
        </authorList>
    </citation>
    <scope>NUCLEOTIDE SEQUENCE [LARGE SCALE GENOMIC DNA]</scope>
    <source>
        <strain evidence="7">83-4</strain>
    </source>
</reference>
<dbReference type="GO" id="GO:0000287">
    <property type="term" value="F:magnesium ion binding"/>
    <property type="evidence" value="ECO:0007669"/>
    <property type="project" value="TreeGrafter"/>
</dbReference>
<evidence type="ECO:0000313" key="7">
    <source>
        <dbReference type="Proteomes" id="UP000251842"/>
    </source>
</evidence>
<dbReference type="GO" id="GO:0070179">
    <property type="term" value="P:D-serine biosynthetic process"/>
    <property type="evidence" value="ECO:0007669"/>
    <property type="project" value="TreeGrafter"/>
</dbReference>
<sequence length="324" mass="33427">MPDTAASPSLPAFPDLLDAAARIRPHVRATPVLHADALDELAGASLHFKCENLQRIGAFKFRGACNAVFALDDATAARGVATQSSGNHGAAIALACRLRGIPATVVVPEGAPAIKLDAIAAEGARIVRCAPNMRARDAAVAQVVDESGATLIHPFDHPHVIAGQGTAAMELLASDGKLDAFVAPVGGGGLLSGSGIACRALSPETEVWGAEPEAARDAFDSLASGQLITDRVPDTICDGLRGHLSARTFALIRRDAKGMLLADEAAIRESLRLAWRHLKLVIEPSAAVALAVVLAHPEHFRGKRVGILLSGGNVDVAALPALIG</sequence>
<dbReference type="PANTHER" id="PTHR43050">
    <property type="entry name" value="SERINE / THREONINE RACEMASE FAMILY MEMBER"/>
    <property type="match status" value="1"/>
</dbReference>
<dbReference type="Pfam" id="PF00291">
    <property type="entry name" value="PALP"/>
    <property type="match status" value="1"/>
</dbReference>
<keyword evidence="4" id="KW-0456">Lyase</keyword>
<dbReference type="InterPro" id="IPR001926">
    <property type="entry name" value="TrpB-like_PALP"/>
</dbReference>
<dbReference type="SUPFAM" id="SSF53686">
    <property type="entry name" value="Tryptophan synthase beta subunit-like PLP-dependent enzymes"/>
    <property type="match status" value="1"/>
</dbReference>
<comment type="cofactor">
    <cofactor evidence="1">
        <name>pyridoxal 5'-phosphate</name>
        <dbReference type="ChEBI" id="CHEBI:597326"/>
    </cofactor>
</comment>
<dbReference type="FunFam" id="3.40.50.1100:FF:000005">
    <property type="entry name" value="Threonine dehydratase catabolic"/>
    <property type="match status" value="1"/>
</dbReference>
<feature type="domain" description="Tryptophan synthase beta chain-like PALP" evidence="5">
    <location>
        <begin position="23"/>
        <end position="311"/>
    </location>
</feature>
<keyword evidence="3" id="KW-0663">Pyridoxal phosphate</keyword>
<keyword evidence="7" id="KW-1185">Reference proteome</keyword>
<dbReference type="GO" id="GO:0005524">
    <property type="term" value="F:ATP binding"/>
    <property type="evidence" value="ECO:0007669"/>
    <property type="project" value="TreeGrafter"/>
</dbReference>
<dbReference type="GO" id="GO:0030378">
    <property type="term" value="F:serine racemase activity"/>
    <property type="evidence" value="ECO:0007669"/>
    <property type="project" value="TreeGrafter"/>
</dbReference>
<dbReference type="Gene3D" id="3.40.50.1100">
    <property type="match status" value="2"/>
</dbReference>
<dbReference type="AlphaFoldDB" id="A0A344J7U7"/>
<dbReference type="CDD" id="cd01562">
    <property type="entry name" value="Thr-dehyd"/>
    <property type="match status" value="1"/>
</dbReference>